<dbReference type="EMBL" id="CP114040">
    <property type="protein sequence ID" value="WAS94924.1"/>
    <property type="molecule type" value="Genomic_DNA"/>
</dbReference>
<name>A0ABY7H7C2_9BACT</name>
<gene>
    <name evidence="2" type="ORF">O0S08_02080</name>
</gene>
<feature type="signal peptide" evidence="1">
    <location>
        <begin position="1"/>
        <end position="20"/>
    </location>
</feature>
<organism evidence="2 3">
    <name type="scientific">Nannocystis punicea</name>
    <dbReference type="NCBI Taxonomy" id="2995304"/>
    <lineage>
        <taxon>Bacteria</taxon>
        <taxon>Pseudomonadati</taxon>
        <taxon>Myxococcota</taxon>
        <taxon>Polyangia</taxon>
        <taxon>Nannocystales</taxon>
        <taxon>Nannocystaceae</taxon>
        <taxon>Nannocystis</taxon>
    </lineage>
</organism>
<sequence length="446" mass="49013">MLAVASAALLLLAAPEQLHEAPVFLAPPLPNGVEFAARSDALREALVADPIPPGLALVDEPSAVEADRALRRGDLRAAAKFFYQHTEATPAGIAARFNAGLLEVGLGELRPGALLSAIGHEQVTSATAALFWDARQLLETDDARLQHARLYLLRYARVGGPDRRVLAEIEVGQILWRRACPVPAVDGTCGALARVEWPHGCYGVEREALLVVERDAALADEARQLLTAALRRARRIDRASLSLARARELRDATSTARWLLAESTFEALLRVRYPPGLRLEADEWRAHSDQPHDHAVLAEQRAARTESWRRLREFGDRKWALFTELEQRYAEILDDVSPATAFAALLRSSLAAQDIALQLSRVDAHPPGYEHSFCHQDGRPTDLREAGWKRLELCATLAVETGHVDAWAARCQQLFESVGPTQTADELSPPFARAEPRAFAVVLADP</sequence>
<evidence type="ECO:0000313" key="3">
    <source>
        <dbReference type="Proteomes" id="UP001164459"/>
    </source>
</evidence>
<accession>A0ABY7H7C2</accession>
<dbReference type="RefSeq" id="WP_269037258.1">
    <property type="nucleotide sequence ID" value="NZ_CP114040.1"/>
</dbReference>
<protein>
    <submittedName>
        <fullName evidence="2">Uncharacterized protein</fullName>
    </submittedName>
</protein>
<keyword evidence="1" id="KW-0732">Signal</keyword>
<evidence type="ECO:0000313" key="2">
    <source>
        <dbReference type="EMBL" id="WAS94924.1"/>
    </source>
</evidence>
<evidence type="ECO:0000256" key="1">
    <source>
        <dbReference type="SAM" id="SignalP"/>
    </source>
</evidence>
<dbReference type="Proteomes" id="UP001164459">
    <property type="component" value="Chromosome"/>
</dbReference>
<reference evidence="2" key="1">
    <citation type="submission" date="2022-11" db="EMBL/GenBank/DDBJ databases">
        <title>Minimal conservation of predation-associated metabolite biosynthetic gene clusters underscores biosynthetic potential of Myxococcota including descriptions for ten novel species: Archangium lansinium sp. nov., Myxococcus landrumus sp. nov., Nannocystis bai.</title>
        <authorList>
            <person name="Ahearne A."/>
            <person name="Stevens C."/>
            <person name="Dowd S."/>
        </authorList>
    </citation>
    <scope>NUCLEOTIDE SEQUENCE</scope>
    <source>
        <strain evidence="2">Fl3</strain>
    </source>
</reference>
<keyword evidence="3" id="KW-1185">Reference proteome</keyword>
<proteinExistence type="predicted"/>
<feature type="chain" id="PRO_5045504867" evidence="1">
    <location>
        <begin position="21"/>
        <end position="446"/>
    </location>
</feature>